<feature type="domain" description="Fatty acyl-CoA reductase C-terminal" evidence="1">
    <location>
        <begin position="16"/>
        <end position="89"/>
    </location>
</feature>
<name>A0A151J258_9HYME</name>
<dbReference type="InterPro" id="IPR033640">
    <property type="entry name" value="FAR_C"/>
</dbReference>
<keyword evidence="3" id="KW-1185">Reference proteome</keyword>
<accession>A0A151J258</accession>
<sequence>MHFVRISEQTPSKVEIRLVQLQKAVYVASRALYYFTFHEWKYNNTNRLTLMSLIPHDNINSFSFDGSNIEIRTYLKNNIIGIKKFLLHEDMNRLDAVKAHNKR</sequence>
<evidence type="ECO:0000313" key="2">
    <source>
        <dbReference type="EMBL" id="KYN16046.1"/>
    </source>
</evidence>
<evidence type="ECO:0000259" key="1">
    <source>
        <dbReference type="Pfam" id="PF03015"/>
    </source>
</evidence>
<dbReference type="EMBL" id="KQ980441">
    <property type="protein sequence ID" value="KYN16046.1"/>
    <property type="molecule type" value="Genomic_DNA"/>
</dbReference>
<dbReference type="STRING" id="471704.A0A151J258"/>
<proteinExistence type="predicted"/>
<dbReference type="Proteomes" id="UP000078492">
    <property type="component" value="Unassembled WGS sequence"/>
</dbReference>
<evidence type="ECO:0000313" key="3">
    <source>
        <dbReference type="Proteomes" id="UP000078492"/>
    </source>
</evidence>
<dbReference type="AlphaFoldDB" id="A0A151J258"/>
<reference evidence="2 3" key="1">
    <citation type="submission" date="2015-09" db="EMBL/GenBank/DDBJ databases">
        <title>Trachymyrmex cornetzi WGS genome.</title>
        <authorList>
            <person name="Nygaard S."/>
            <person name="Hu H."/>
            <person name="Boomsma J."/>
            <person name="Zhang G."/>
        </authorList>
    </citation>
    <scope>NUCLEOTIDE SEQUENCE [LARGE SCALE GENOMIC DNA]</scope>
    <source>
        <strain evidence="2">Tcor2-1</strain>
        <tissue evidence="2">Whole body</tissue>
    </source>
</reference>
<gene>
    <name evidence="2" type="ORF">ALC57_11715</name>
</gene>
<protein>
    <submittedName>
        <fullName evidence="2">Fatty acyl-CoA reductase 1</fullName>
    </submittedName>
</protein>
<organism evidence="2 3">
    <name type="scientific">Trachymyrmex cornetzi</name>
    <dbReference type="NCBI Taxonomy" id="471704"/>
    <lineage>
        <taxon>Eukaryota</taxon>
        <taxon>Metazoa</taxon>
        <taxon>Ecdysozoa</taxon>
        <taxon>Arthropoda</taxon>
        <taxon>Hexapoda</taxon>
        <taxon>Insecta</taxon>
        <taxon>Pterygota</taxon>
        <taxon>Neoptera</taxon>
        <taxon>Endopterygota</taxon>
        <taxon>Hymenoptera</taxon>
        <taxon>Apocrita</taxon>
        <taxon>Aculeata</taxon>
        <taxon>Formicoidea</taxon>
        <taxon>Formicidae</taxon>
        <taxon>Myrmicinae</taxon>
        <taxon>Trachymyrmex</taxon>
    </lineage>
</organism>
<dbReference type="CDD" id="cd09071">
    <property type="entry name" value="FAR_C"/>
    <property type="match status" value="1"/>
</dbReference>
<dbReference type="Pfam" id="PF03015">
    <property type="entry name" value="Sterile"/>
    <property type="match status" value="1"/>
</dbReference>